<reference evidence="2 3" key="1">
    <citation type="submission" date="2016-06" db="EMBL/GenBank/DDBJ databases">
        <authorList>
            <person name="Kjaerup R.B."/>
            <person name="Dalgaard T.S."/>
            <person name="Juul-Madsen H.R."/>
        </authorList>
    </citation>
    <scope>NUCLEOTIDE SEQUENCE [LARGE SCALE GENOMIC DNA]</scope>
    <source>
        <strain evidence="2 3">DSM 43821</strain>
    </source>
</reference>
<evidence type="ECO:0008006" key="4">
    <source>
        <dbReference type="Google" id="ProtNLM"/>
    </source>
</evidence>
<gene>
    <name evidence="2" type="ORF">GA0074696_0428</name>
</gene>
<dbReference type="PROSITE" id="PS51257">
    <property type="entry name" value="PROKAR_LIPOPROTEIN"/>
    <property type="match status" value="1"/>
</dbReference>
<organism evidence="2 3">
    <name type="scientific">Micromonospora purpureochromogenes</name>
    <dbReference type="NCBI Taxonomy" id="47872"/>
    <lineage>
        <taxon>Bacteria</taxon>
        <taxon>Bacillati</taxon>
        <taxon>Actinomycetota</taxon>
        <taxon>Actinomycetes</taxon>
        <taxon>Micromonosporales</taxon>
        <taxon>Micromonosporaceae</taxon>
        <taxon>Micromonospora</taxon>
    </lineage>
</organism>
<feature type="region of interest" description="Disordered" evidence="1">
    <location>
        <begin position="30"/>
        <end position="51"/>
    </location>
</feature>
<dbReference type="InterPro" id="IPR015943">
    <property type="entry name" value="WD40/YVTN_repeat-like_dom_sf"/>
</dbReference>
<dbReference type="AlphaFoldDB" id="A0A1C4UJW5"/>
<dbReference type="EMBL" id="LT607410">
    <property type="protein sequence ID" value="SCE71955.1"/>
    <property type="molecule type" value="Genomic_DNA"/>
</dbReference>
<dbReference type="Gene3D" id="2.130.10.10">
    <property type="entry name" value="YVTN repeat-like/Quinoprotein amine dehydrogenase"/>
    <property type="match status" value="1"/>
</dbReference>
<dbReference type="Proteomes" id="UP000198228">
    <property type="component" value="Chromosome I"/>
</dbReference>
<evidence type="ECO:0000313" key="3">
    <source>
        <dbReference type="Proteomes" id="UP000198228"/>
    </source>
</evidence>
<name>A0A1C4UJW5_9ACTN</name>
<dbReference type="SUPFAM" id="SSF110296">
    <property type="entry name" value="Oligoxyloglucan reducing end-specific cellobiohydrolase"/>
    <property type="match status" value="1"/>
</dbReference>
<evidence type="ECO:0000313" key="2">
    <source>
        <dbReference type="EMBL" id="SCE71955.1"/>
    </source>
</evidence>
<protein>
    <recommendedName>
        <fullName evidence="4">BNR/Asp-box repeat-containing protein</fullName>
    </recommendedName>
</protein>
<accession>A0A1C4UJW5</accession>
<dbReference type="RefSeq" id="WP_088959526.1">
    <property type="nucleotide sequence ID" value="NZ_LT607410.1"/>
</dbReference>
<sequence length="363" mass="38228">MIDRVLRPAVALLVVPALVACSAIGDIRRDPPSRSAAPTAAPGPAPPPSAGFDEVRAGRVAVAQRYDDPFVEFSDAAHGWALFASCDGGPPDRNCPALLFSTLDGGRSWLAVRHPRPVADNQQLYTAPGLVTLLAEPHGWYTSTDGGASFVRTDGEPPAWRAAQGRFQVIEATGRVGEWDGVALRPLAAQPPVPGLNTVASSADLLVAAGVGDEGPYAAVSTDRGRSWQRTPVPAPDGTVAVLRAQVAPDSQVWLVGERSDRMDFPALWRWQGRWESVPAQSYPSRIVSVAPIGAGRVAVTGPYGAGAVIDGRYTPVAWPVGPEHYLTTLDDGTVFARGPADVVLGTGVGTDRRWARVTVEGD</sequence>
<evidence type="ECO:0000256" key="1">
    <source>
        <dbReference type="SAM" id="MobiDB-lite"/>
    </source>
</evidence>
<proteinExistence type="predicted"/>